<evidence type="ECO:0000256" key="4">
    <source>
        <dbReference type="ARBA" id="ARBA00022475"/>
    </source>
</evidence>
<feature type="transmembrane region" description="Helical" evidence="8">
    <location>
        <begin position="36"/>
        <end position="55"/>
    </location>
</feature>
<comment type="subcellular location">
    <subcellularLocation>
        <location evidence="1">Cell membrane</location>
        <topology evidence="1">Multi-pass membrane protein</topology>
    </subcellularLocation>
</comment>
<organism evidence="9 10">
    <name type="scientific">Halalkalibacter wakoensis JCM 9140</name>
    <dbReference type="NCBI Taxonomy" id="1236970"/>
    <lineage>
        <taxon>Bacteria</taxon>
        <taxon>Bacillati</taxon>
        <taxon>Bacillota</taxon>
        <taxon>Bacilli</taxon>
        <taxon>Bacillales</taxon>
        <taxon>Bacillaceae</taxon>
        <taxon>Halalkalibacter</taxon>
    </lineage>
</organism>
<dbReference type="GO" id="GO:0005886">
    <property type="term" value="C:plasma membrane"/>
    <property type="evidence" value="ECO:0007669"/>
    <property type="project" value="UniProtKB-SubCell"/>
</dbReference>
<feature type="transmembrane region" description="Helical" evidence="8">
    <location>
        <begin position="231"/>
        <end position="252"/>
    </location>
</feature>
<evidence type="ECO:0000256" key="2">
    <source>
        <dbReference type="ARBA" id="ARBA00010145"/>
    </source>
</evidence>
<dbReference type="InterPro" id="IPR038770">
    <property type="entry name" value="Na+/solute_symporter_sf"/>
</dbReference>
<dbReference type="PANTHER" id="PTHR36838">
    <property type="entry name" value="AUXIN EFFLUX CARRIER FAMILY PROTEIN"/>
    <property type="match status" value="1"/>
</dbReference>
<feature type="transmembrane region" description="Helical" evidence="8">
    <location>
        <begin position="67"/>
        <end position="89"/>
    </location>
</feature>
<dbReference type="InterPro" id="IPR004776">
    <property type="entry name" value="Mem_transp_PIN-like"/>
</dbReference>
<evidence type="ECO:0000256" key="3">
    <source>
        <dbReference type="ARBA" id="ARBA00022448"/>
    </source>
</evidence>
<proteinExistence type="inferred from homology"/>
<feature type="transmembrane region" description="Helical" evidence="8">
    <location>
        <begin position="187"/>
        <end position="210"/>
    </location>
</feature>
<protein>
    <submittedName>
        <fullName evidence="9">Auxin efflux carrier</fullName>
    </submittedName>
</protein>
<reference evidence="9" key="1">
    <citation type="journal article" date="2014" name="Genome Announc.">
        <title>Draft Genome Sequences of Three Alkaliphilic Bacillus Strains, Bacillus wakoensis JCM 9140T, Bacillus akibai JCM 9157T, and Bacillus hemicellulosilyticus JCM 9152T.</title>
        <authorList>
            <person name="Yuki M."/>
            <person name="Oshima K."/>
            <person name="Suda W."/>
            <person name="Oshida Y."/>
            <person name="Kitamura K."/>
            <person name="Iida T."/>
            <person name="Hattori M."/>
            <person name="Ohkuma M."/>
        </authorList>
    </citation>
    <scope>NUCLEOTIDE SEQUENCE [LARGE SCALE GENOMIC DNA]</scope>
    <source>
        <strain evidence="9">JCM 9140</strain>
    </source>
</reference>
<evidence type="ECO:0000256" key="6">
    <source>
        <dbReference type="ARBA" id="ARBA00022989"/>
    </source>
</evidence>
<evidence type="ECO:0000256" key="5">
    <source>
        <dbReference type="ARBA" id="ARBA00022692"/>
    </source>
</evidence>
<evidence type="ECO:0000256" key="1">
    <source>
        <dbReference type="ARBA" id="ARBA00004651"/>
    </source>
</evidence>
<keyword evidence="7 8" id="KW-0472">Membrane</keyword>
<feature type="transmembrane region" description="Helical" evidence="8">
    <location>
        <begin position="290"/>
        <end position="310"/>
    </location>
</feature>
<accession>W4Q800</accession>
<keyword evidence="4" id="KW-1003">Cell membrane</keyword>
<dbReference type="RefSeq" id="WP_034749666.1">
    <property type="nucleotide sequence ID" value="NZ_BAUT01000067.1"/>
</dbReference>
<keyword evidence="10" id="KW-1185">Reference proteome</keyword>
<dbReference type="STRING" id="1236970.JCM9140_3984"/>
<feature type="transmembrane region" description="Helical" evidence="8">
    <location>
        <begin position="129"/>
        <end position="150"/>
    </location>
</feature>
<dbReference type="Pfam" id="PF03547">
    <property type="entry name" value="Mem_trans"/>
    <property type="match status" value="2"/>
</dbReference>
<evidence type="ECO:0000256" key="7">
    <source>
        <dbReference type="ARBA" id="ARBA00023136"/>
    </source>
</evidence>
<feature type="transmembrane region" description="Helical" evidence="8">
    <location>
        <begin position="258"/>
        <end position="278"/>
    </location>
</feature>
<dbReference type="Gene3D" id="1.20.1530.20">
    <property type="match status" value="2"/>
</dbReference>
<dbReference type="AlphaFoldDB" id="W4Q800"/>
<keyword evidence="6 8" id="KW-1133">Transmembrane helix</keyword>
<keyword evidence="5 8" id="KW-0812">Transmembrane</keyword>
<comment type="caution">
    <text evidence="9">The sequence shown here is derived from an EMBL/GenBank/DDBJ whole genome shotgun (WGS) entry which is preliminary data.</text>
</comment>
<evidence type="ECO:0000256" key="8">
    <source>
        <dbReference type="SAM" id="Phobius"/>
    </source>
</evidence>
<feature type="transmembrane region" description="Helical" evidence="8">
    <location>
        <begin position="101"/>
        <end position="123"/>
    </location>
</feature>
<dbReference type="Proteomes" id="UP000018890">
    <property type="component" value="Unassembled WGS sequence"/>
</dbReference>
<feature type="transmembrane region" description="Helical" evidence="8">
    <location>
        <begin position="162"/>
        <end position="181"/>
    </location>
</feature>
<dbReference type="EMBL" id="BAUT01000067">
    <property type="protein sequence ID" value="GAE27823.1"/>
    <property type="molecule type" value="Genomic_DNA"/>
</dbReference>
<dbReference type="PANTHER" id="PTHR36838:SF3">
    <property type="entry name" value="TRANSPORTER AUXIN EFFLUX CARRIER EC FAMILY"/>
    <property type="match status" value="1"/>
</dbReference>
<name>W4Q800_9BACI</name>
<keyword evidence="3" id="KW-0813">Transport</keyword>
<evidence type="ECO:0000313" key="10">
    <source>
        <dbReference type="Proteomes" id="UP000018890"/>
    </source>
</evidence>
<dbReference type="OrthoDB" id="401182at2"/>
<evidence type="ECO:0000313" key="9">
    <source>
        <dbReference type="EMBL" id="GAE27823.1"/>
    </source>
</evidence>
<dbReference type="GO" id="GO:0055085">
    <property type="term" value="P:transmembrane transport"/>
    <property type="evidence" value="ECO:0007669"/>
    <property type="project" value="InterPro"/>
</dbReference>
<comment type="similarity">
    <text evidence="2">Belongs to the auxin efflux carrier (TC 2.A.69) family.</text>
</comment>
<sequence>MDYSILFLTIMKLGILIGIGMLLTFKINFTSDVRRFLIFVIINIALPAIILNGFFQITIDSTLLRQIIFIFFFSIAFNLIGLLIGWFYGKSVGMSALKARETGFLATFGNTGLIGIPLCAALFGAKGAVFAAVFDAGMSLMLWTVGVLFIQGKKDVSLKNFLSMLTAPNIAVLVGLLVTVFSINPGFFIKDIIATVSGAASPLAMFYIGMLTMTIIKERRRVSAKLVATPVTFKLIIFPIIGMFVLMLLPVTQELKQVLLIEMAMPSITTASIIFAMYQADEDYSLMHTLCSTVFAIVTIPFIALIGTLFL</sequence>
<feature type="transmembrane region" description="Helical" evidence="8">
    <location>
        <begin position="6"/>
        <end position="24"/>
    </location>
</feature>
<gene>
    <name evidence="9" type="ORF">JCM9140_3984</name>
</gene>